<dbReference type="EMBL" id="LGTC01000001">
    <property type="protein sequence ID" value="KNY26605.1"/>
    <property type="molecule type" value="Genomic_DNA"/>
</dbReference>
<dbReference type="InterPro" id="IPR016195">
    <property type="entry name" value="Pol/histidinol_Pase-like"/>
</dbReference>
<reference evidence="7" key="1">
    <citation type="submission" date="2015-07" db="EMBL/GenBank/DDBJ databases">
        <title>Near-Complete Genome Sequence of the Cellulolytic Bacterium Bacteroides (Pseudobacteroides) cellulosolvens ATCC 35603.</title>
        <authorList>
            <person name="Dassa B."/>
            <person name="Utturkar S.M."/>
            <person name="Klingeman D.M."/>
            <person name="Hurt R.A."/>
            <person name="Keller M."/>
            <person name="Xu J."/>
            <person name="Reddy Y.H.K."/>
            <person name="Borovok I."/>
            <person name="Grinberg I.R."/>
            <person name="Lamed R."/>
            <person name="Zhivin O."/>
            <person name="Bayer E.A."/>
            <person name="Brown S.D."/>
        </authorList>
    </citation>
    <scope>NUCLEOTIDE SEQUENCE [LARGE SCALE GENOMIC DNA]</scope>
    <source>
        <strain evidence="7">DSM 2933</strain>
    </source>
</reference>
<dbReference type="InterPro" id="IPR016667">
    <property type="entry name" value="Caps_polysacc_synth_CpsB/CapC"/>
</dbReference>
<dbReference type="Pfam" id="PF19567">
    <property type="entry name" value="CpsB_CapC"/>
    <property type="match status" value="1"/>
</dbReference>
<comment type="similarity">
    <text evidence="1">Belongs to the metallo-dependent hydrolases superfamily. CpsB/CapC family.</text>
</comment>
<evidence type="ECO:0000256" key="1">
    <source>
        <dbReference type="ARBA" id="ARBA00005750"/>
    </source>
</evidence>
<protein>
    <recommendedName>
        <fullName evidence="2">protein-tyrosine-phosphatase</fullName>
        <ecNumber evidence="2">3.1.3.48</ecNumber>
    </recommendedName>
</protein>
<gene>
    <name evidence="6" type="ORF">Bccel_1870</name>
</gene>
<evidence type="ECO:0000256" key="4">
    <source>
        <dbReference type="ARBA" id="ARBA00022912"/>
    </source>
</evidence>
<sequence length="258" mass="29588">MIDIHCHLLWGIDDGPKTLDESVQVCSMLKSRGVNRVIATPHYIVGSTYQTNAASVTHITQQLNEVLLQKVPEFEIMPGMEVFITPDIIDLIKSNEILTLNGTRYILIETSLNNISTYMEDIFYKLQLEGYIPIFAHPERNRKINMDFKLIERLISNGVLIQVNYDSLMGRYGKDVKKFTEILLKKGLVHFIATDTHCVSERFKGTGELSKILLELIGNENTEKIININPSRILENREVEKIIPAIEKKFFLKKLLKL</sequence>
<evidence type="ECO:0000256" key="2">
    <source>
        <dbReference type="ARBA" id="ARBA00013064"/>
    </source>
</evidence>
<proteinExistence type="inferred from homology"/>
<organism evidence="6 7">
    <name type="scientific">Pseudobacteroides cellulosolvens ATCC 35603 = DSM 2933</name>
    <dbReference type="NCBI Taxonomy" id="398512"/>
    <lineage>
        <taxon>Bacteria</taxon>
        <taxon>Bacillati</taxon>
        <taxon>Bacillota</taxon>
        <taxon>Clostridia</taxon>
        <taxon>Eubacteriales</taxon>
        <taxon>Oscillospiraceae</taxon>
        <taxon>Pseudobacteroides</taxon>
    </lineage>
</organism>
<dbReference type="AlphaFoldDB" id="A0A0L6JLH1"/>
<keyword evidence="4" id="KW-0904">Protein phosphatase</keyword>
<keyword evidence="3 6" id="KW-0378">Hydrolase</keyword>
<dbReference type="eggNOG" id="COG4464">
    <property type="taxonomic scope" value="Bacteria"/>
</dbReference>
<dbReference type="PIRSF" id="PIRSF016557">
    <property type="entry name" value="Caps_synth_CpsB"/>
    <property type="match status" value="1"/>
</dbReference>
<dbReference type="Gene3D" id="3.20.20.140">
    <property type="entry name" value="Metal-dependent hydrolases"/>
    <property type="match status" value="1"/>
</dbReference>
<dbReference type="RefSeq" id="WP_036938043.1">
    <property type="nucleotide sequence ID" value="NZ_JQKC01000006.1"/>
</dbReference>
<dbReference type="PANTHER" id="PTHR39181">
    <property type="entry name" value="TYROSINE-PROTEIN PHOSPHATASE YWQE"/>
    <property type="match status" value="1"/>
</dbReference>
<dbReference type="SUPFAM" id="SSF89550">
    <property type="entry name" value="PHP domain-like"/>
    <property type="match status" value="1"/>
</dbReference>
<accession>A0A0L6JLH1</accession>
<evidence type="ECO:0000256" key="5">
    <source>
        <dbReference type="ARBA" id="ARBA00051722"/>
    </source>
</evidence>
<dbReference type="GO" id="GO:0030145">
    <property type="term" value="F:manganese ion binding"/>
    <property type="evidence" value="ECO:0007669"/>
    <property type="project" value="InterPro"/>
</dbReference>
<dbReference type="OrthoDB" id="9788539at2"/>
<dbReference type="Proteomes" id="UP000036923">
    <property type="component" value="Unassembled WGS sequence"/>
</dbReference>
<comment type="catalytic activity">
    <reaction evidence="5">
        <text>O-phospho-L-tyrosyl-[protein] + H2O = L-tyrosyl-[protein] + phosphate</text>
        <dbReference type="Rhea" id="RHEA:10684"/>
        <dbReference type="Rhea" id="RHEA-COMP:10136"/>
        <dbReference type="Rhea" id="RHEA-COMP:20101"/>
        <dbReference type="ChEBI" id="CHEBI:15377"/>
        <dbReference type="ChEBI" id="CHEBI:43474"/>
        <dbReference type="ChEBI" id="CHEBI:46858"/>
        <dbReference type="ChEBI" id="CHEBI:61978"/>
        <dbReference type="EC" id="3.1.3.48"/>
    </reaction>
</comment>
<keyword evidence="7" id="KW-1185">Reference proteome</keyword>
<dbReference type="PANTHER" id="PTHR39181:SF1">
    <property type="entry name" value="TYROSINE-PROTEIN PHOSPHATASE YWQE"/>
    <property type="match status" value="1"/>
</dbReference>
<dbReference type="STRING" id="398512.Bccel_1870"/>
<dbReference type="GO" id="GO:0004725">
    <property type="term" value="F:protein tyrosine phosphatase activity"/>
    <property type="evidence" value="ECO:0007669"/>
    <property type="project" value="UniProtKB-EC"/>
</dbReference>
<evidence type="ECO:0000313" key="7">
    <source>
        <dbReference type="Proteomes" id="UP000036923"/>
    </source>
</evidence>
<evidence type="ECO:0000256" key="3">
    <source>
        <dbReference type="ARBA" id="ARBA00022801"/>
    </source>
</evidence>
<evidence type="ECO:0000313" key="6">
    <source>
        <dbReference type="EMBL" id="KNY26605.1"/>
    </source>
</evidence>
<dbReference type="EC" id="3.1.3.48" evidence="2"/>
<name>A0A0L6JLH1_9FIRM</name>
<comment type="caution">
    <text evidence="6">The sequence shown here is derived from an EMBL/GenBank/DDBJ whole genome shotgun (WGS) entry which is preliminary data.</text>
</comment>